<keyword evidence="5" id="KW-0539">Nucleus</keyword>
<keyword evidence="2" id="KW-0805">Transcription regulation</keyword>
<comment type="caution">
    <text evidence="7">The sequence shown here is derived from an EMBL/GenBank/DDBJ whole genome shotgun (WGS) entry which is preliminary data.</text>
</comment>
<dbReference type="CDD" id="cd00067">
    <property type="entry name" value="GAL4"/>
    <property type="match status" value="1"/>
</dbReference>
<dbReference type="PANTHER" id="PTHR37534">
    <property type="entry name" value="TRANSCRIPTIONAL ACTIVATOR PROTEIN UGA3"/>
    <property type="match status" value="1"/>
</dbReference>
<evidence type="ECO:0000256" key="3">
    <source>
        <dbReference type="ARBA" id="ARBA00023125"/>
    </source>
</evidence>
<gene>
    <name evidence="7" type="ORF">BGW36DRAFT_31332</name>
</gene>
<evidence type="ECO:0000313" key="7">
    <source>
        <dbReference type="EMBL" id="KAH8692963.1"/>
    </source>
</evidence>
<dbReference type="GO" id="GO:0005634">
    <property type="term" value="C:nucleus"/>
    <property type="evidence" value="ECO:0007669"/>
    <property type="project" value="UniProtKB-SubCell"/>
</dbReference>
<name>A0AAD4KIE5_9EURO</name>
<dbReference type="GO" id="GO:0045944">
    <property type="term" value="P:positive regulation of transcription by RNA polymerase II"/>
    <property type="evidence" value="ECO:0007669"/>
    <property type="project" value="TreeGrafter"/>
</dbReference>
<dbReference type="AlphaFoldDB" id="A0AAD4KIE5"/>
<keyword evidence="4" id="KW-0804">Transcription</keyword>
<dbReference type="InterPro" id="IPR036864">
    <property type="entry name" value="Zn2-C6_fun-type_DNA-bd_sf"/>
</dbReference>
<dbReference type="Proteomes" id="UP001201262">
    <property type="component" value="Unassembled WGS sequence"/>
</dbReference>
<evidence type="ECO:0000256" key="4">
    <source>
        <dbReference type="ARBA" id="ARBA00023163"/>
    </source>
</evidence>
<dbReference type="GO" id="GO:0008270">
    <property type="term" value="F:zinc ion binding"/>
    <property type="evidence" value="ECO:0007669"/>
    <property type="project" value="InterPro"/>
</dbReference>
<dbReference type="Pfam" id="PF00172">
    <property type="entry name" value="Zn_clus"/>
    <property type="match status" value="1"/>
</dbReference>
<dbReference type="InterPro" id="IPR021858">
    <property type="entry name" value="Fun_TF"/>
</dbReference>
<evidence type="ECO:0000259" key="6">
    <source>
        <dbReference type="PROSITE" id="PS50048"/>
    </source>
</evidence>
<dbReference type="PROSITE" id="PS50048">
    <property type="entry name" value="ZN2_CY6_FUNGAL_2"/>
    <property type="match status" value="1"/>
</dbReference>
<dbReference type="Gene3D" id="4.10.240.10">
    <property type="entry name" value="Zn(2)-C6 fungal-type DNA-binding domain"/>
    <property type="match status" value="1"/>
</dbReference>
<dbReference type="Pfam" id="PF11951">
    <property type="entry name" value="Fungal_trans_2"/>
    <property type="match status" value="1"/>
</dbReference>
<keyword evidence="3" id="KW-0238">DNA-binding</keyword>
<evidence type="ECO:0000313" key="8">
    <source>
        <dbReference type="Proteomes" id="UP001201262"/>
    </source>
</evidence>
<dbReference type="PANTHER" id="PTHR37534:SF51">
    <property type="entry name" value="ACRIFLAVINE SENSITIVITY CONTROL PROTEIN ACR-2"/>
    <property type="match status" value="1"/>
</dbReference>
<dbReference type="GO" id="GO:0000981">
    <property type="term" value="F:DNA-binding transcription factor activity, RNA polymerase II-specific"/>
    <property type="evidence" value="ECO:0007669"/>
    <property type="project" value="InterPro"/>
</dbReference>
<feature type="domain" description="Zn(2)-C6 fungal-type" evidence="6">
    <location>
        <begin position="9"/>
        <end position="37"/>
    </location>
</feature>
<proteinExistence type="predicted"/>
<dbReference type="GO" id="GO:0000976">
    <property type="term" value="F:transcription cis-regulatory region binding"/>
    <property type="evidence" value="ECO:0007669"/>
    <property type="project" value="TreeGrafter"/>
</dbReference>
<sequence length="605" mass="67604">MVSPNPITRCHSCRRSRLRCDGVQPTCLKCTSRGVECLGYGTQALLWVQSNASIPLKRGRPKLVLSSSCIQGPAQAKEDQRNHSQLWNAQVDLQQDRTTEAVRSPPQVPLFPMPAGYSDAYRVFDVLMYFNSSISSDMIVFDSTPNPYHINLEIWQYLPSIVMDFLSAVVATHRVIRSQTCDVLSAHASAVQGHTVDRRSRGLDAFAHPLKKSVYGHHRQVIQGLRALIDDGALQSSTDDIFGLISSLMTLEIQQSAYGPWIVHLEAMRTIISQRGGFRNVAREQYLPSHALHLFMLVDIMSCVTKTSSALSSLVAPQMVFLEYISHIHRDGVDVGFPCPNELLEAVVRINYLRSSIANIFDNQHSATDSQILELFERIISFSPTNWVRDRKGKMVSPGFDLVNSPATNYNNFTAAESPWSDSLALVSTFKMAVLLYFMRTLIIDRDRPTSLSLGNGLSVDINSIRSTASDSLLTYLHQLLRPDSPRGGRWLGKFLFWPLFIAGMECHYSSSMSMAVARKFIADSLCQLSQYQGDLSMLDAASFLQHIWRIQSGPDNHLCVDGMIYEAYKTDATLENPSCGTLPSGLISWDERVVRLGAHSLFML</sequence>
<comment type="subcellular location">
    <subcellularLocation>
        <location evidence="1">Nucleus</location>
    </subcellularLocation>
</comment>
<dbReference type="SUPFAM" id="SSF57701">
    <property type="entry name" value="Zn2/Cys6 DNA-binding domain"/>
    <property type="match status" value="1"/>
</dbReference>
<keyword evidence="8" id="KW-1185">Reference proteome</keyword>
<accession>A0AAD4KIE5</accession>
<reference evidence="7" key="1">
    <citation type="submission" date="2021-12" db="EMBL/GenBank/DDBJ databases">
        <title>Convergent genome expansion in fungi linked to evolution of root-endophyte symbiosis.</title>
        <authorList>
            <consortium name="DOE Joint Genome Institute"/>
            <person name="Ke Y.-H."/>
            <person name="Bonito G."/>
            <person name="Liao H.-L."/>
            <person name="Looney B."/>
            <person name="Rojas-Flechas A."/>
            <person name="Nash J."/>
            <person name="Hameed K."/>
            <person name="Schadt C."/>
            <person name="Martin F."/>
            <person name="Crous P.W."/>
            <person name="Miettinen O."/>
            <person name="Magnuson J.K."/>
            <person name="Labbe J."/>
            <person name="Jacobson D."/>
            <person name="Doktycz M.J."/>
            <person name="Veneault-Fourrey C."/>
            <person name="Kuo A."/>
            <person name="Mondo S."/>
            <person name="Calhoun S."/>
            <person name="Riley R."/>
            <person name="Ohm R."/>
            <person name="LaButti K."/>
            <person name="Andreopoulos B."/>
            <person name="Pangilinan J."/>
            <person name="Nolan M."/>
            <person name="Tritt A."/>
            <person name="Clum A."/>
            <person name="Lipzen A."/>
            <person name="Daum C."/>
            <person name="Barry K."/>
            <person name="Grigoriev I.V."/>
            <person name="Vilgalys R."/>
        </authorList>
    </citation>
    <scope>NUCLEOTIDE SEQUENCE</scope>
    <source>
        <strain evidence="7">PMI_201</strain>
    </source>
</reference>
<dbReference type="InterPro" id="IPR001138">
    <property type="entry name" value="Zn2Cys6_DnaBD"/>
</dbReference>
<protein>
    <submittedName>
        <fullName evidence="7">Fungal-specific transcription factor domain-containing protein</fullName>
    </submittedName>
</protein>
<organism evidence="7 8">
    <name type="scientific">Talaromyces proteolyticus</name>
    <dbReference type="NCBI Taxonomy" id="1131652"/>
    <lineage>
        <taxon>Eukaryota</taxon>
        <taxon>Fungi</taxon>
        <taxon>Dikarya</taxon>
        <taxon>Ascomycota</taxon>
        <taxon>Pezizomycotina</taxon>
        <taxon>Eurotiomycetes</taxon>
        <taxon>Eurotiomycetidae</taxon>
        <taxon>Eurotiales</taxon>
        <taxon>Trichocomaceae</taxon>
        <taxon>Talaromyces</taxon>
        <taxon>Talaromyces sect. Bacilispori</taxon>
    </lineage>
</organism>
<dbReference type="SMART" id="SM00066">
    <property type="entry name" value="GAL4"/>
    <property type="match status" value="1"/>
</dbReference>
<evidence type="ECO:0000256" key="1">
    <source>
        <dbReference type="ARBA" id="ARBA00004123"/>
    </source>
</evidence>
<evidence type="ECO:0000256" key="5">
    <source>
        <dbReference type="ARBA" id="ARBA00023242"/>
    </source>
</evidence>
<dbReference type="RefSeq" id="XP_046068836.1">
    <property type="nucleotide sequence ID" value="XM_046212516.1"/>
</dbReference>
<dbReference type="EMBL" id="JAJTJA010000010">
    <property type="protein sequence ID" value="KAH8692963.1"/>
    <property type="molecule type" value="Genomic_DNA"/>
</dbReference>
<evidence type="ECO:0000256" key="2">
    <source>
        <dbReference type="ARBA" id="ARBA00023015"/>
    </source>
</evidence>
<dbReference type="GeneID" id="70242803"/>